<dbReference type="InParanoid" id="A0A212FIJ5"/>
<comment type="caution">
    <text evidence="1">The sequence shown here is derived from an EMBL/GenBank/DDBJ whole genome shotgun (WGS) entry which is preliminary data.</text>
</comment>
<dbReference type="Gene3D" id="3.30.60.30">
    <property type="match status" value="1"/>
</dbReference>
<dbReference type="Proteomes" id="UP000007151">
    <property type="component" value="Unassembled WGS sequence"/>
</dbReference>
<reference evidence="1 2" key="1">
    <citation type="journal article" date="2011" name="Cell">
        <title>The monarch butterfly genome yields insights into long-distance migration.</title>
        <authorList>
            <person name="Zhan S."/>
            <person name="Merlin C."/>
            <person name="Boore J.L."/>
            <person name="Reppert S.M."/>
        </authorList>
    </citation>
    <scope>NUCLEOTIDE SEQUENCE [LARGE SCALE GENOMIC DNA]</scope>
    <source>
        <strain evidence="1">F-2</strain>
    </source>
</reference>
<protein>
    <submittedName>
        <fullName evidence="1">Uncharacterized protein</fullName>
    </submittedName>
</protein>
<name>A0A212FIJ5_DANPL</name>
<accession>A0A212FIJ5</accession>
<evidence type="ECO:0000313" key="1">
    <source>
        <dbReference type="EMBL" id="OWR53547.1"/>
    </source>
</evidence>
<dbReference type="KEGG" id="dpl:KGM_203086"/>
<proteinExistence type="predicted"/>
<evidence type="ECO:0000313" key="2">
    <source>
        <dbReference type="Proteomes" id="UP000007151"/>
    </source>
</evidence>
<organism evidence="1 2">
    <name type="scientific">Danaus plexippus plexippus</name>
    <dbReference type="NCBI Taxonomy" id="278856"/>
    <lineage>
        <taxon>Eukaryota</taxon>
        <taxon>Metazoa</taxon>
        <taxon>Ecdysozoa</taxon>
        <taxon>Arthropoda</taxon>
        <taxon>Hexapoda</taxon>
        <taxon>Insecta</taxon>
        <taxon>Pterygota</taxon>
        <taxon>Neoptera</taxon>
        <taxon>Endopterygota</taxon>
        <taxon>Lepidoptera</taxon>
        <taxon>Glossata</taxon>
        <taxon>Ditrysia</taxon>
        <taxon>Papilionoidea</taxon>
        <taxon>Nymphalidae</taxon>
        <taxon>Danainae</taxon>
        <taxon>Danaini</taxon>
        <taxon>Danaina</taxon>
        <taxon>Danaus</taxon>
        <taxon>Danaus</taxon>
    </lineage>
</organism>
<keyword evidence="2" id="KW-1185">Reference proteome</keyword>
<sequence length="155" mass="17672">MPDGGEAMPGGGEAIPDGGFNLNKTANMKNPQILGPAGNAAEAEKQKFTIPTTTPKKRLYTTEKRVSFAENCDYLAHFCLKAYDTGSLCGRTLYFSYYTFKNYCLLDYTNCMERYEEWQVAYMGNCSTVKLLTEYLVYPYDNDLFLDEYIIEEEK</sequence>
<dbReference type="AlphaFoldDB" id="A0A212FIJ5"/>
<gene>
    <name evidence="1" type="ORF">KGM_203086</name>
</gene>
<dbReference type="EMBL" id="AGBW02008378">
    <property type="protein sequence ID" value="OWR53547.1"/>
    <property type="molecule type" value="Genomic_DNA"/>
</dbReference>